<evidence type="ECO:0000256" key="6">
    <source>
        <dbReference type="ARBA" id="ARBA00014679"/>
    </source>
</evidence>
<dbReference type="CDD" id="cd18080">
    <property type="entry name" value="TrmD-like"/>
    <property type="match status" value="1"/>
</dbReference>
<dbReference type="HAMAP" id="MF_00605">
    <property type="entry name" value="TrmD"/>
    <property type="match status" value="1"/>
</dbReference>
<proteinExistence type="inferred from homology"/>
<evidence type="ECO:0000256" key="12">
    <source>
        <dbReference type="ARBA" id="ARBA00029736"/>
    </source>
</evidence>
<dbReference type="NCBIfam" id="TIGR00088">
    <property type="entry name" value="trmD"/>
    <property type="match status" value="1"/>
</dbReference>
<keyword evidence="7 15" id="KW-0963">Cytoplasm</keyword>
<evidence type="ECO:0000256" key="2">
    <source>
        <dbReference type="ARBA" id="ARBA00004496"/>
    </source>
</evidence>
<organism evidence="19 20">
    <name type="scientific">Acidaminobacter hydrogenoformans DSM 2784</name>
    <dbReference type="NCBI Taxonomy" id="1120920"/>
    <lineage>
        <taxon>Bacteria</taxon>
        <taxon>Bacillati</taxon>
        <taxon>Bacillota</taxon>
        <taxon>Clostridia</taxon>
        <taxon>Peptostreptococcales</taxon>
        <taxon>Acidaminobacteraceae</taxon>
        <taxon>Acidaminobacter</taxon>
    </lineage>
</organism>
<accession>A0A1G5RS57</accession>
<dbReference type="InterPro" id="IPR029026">
    <property type="entry name" value="tRNA_m1G_MTases_N"/>
</dbReference>
<dbReference type="InterPro" id="IPR016009">
    <property type="entry name" value="tRNA_MeTrfase_TRMD/TRM10"/>
</dbReference>
<dbReference type="Gene3D" id="3.40.1280.10">
    <property type="match status" value="1"/>
</dbReference>
<dbReference type="AlphaFoldDB" id="A0A1G5RS57"/>
<keyword evidence="8 15" id="KW-0489">Methyltransferase</keyword>
<dbReference type="InterPro" id="IPR023148">
    <property type="entry name" value="tRNA_m1G_MeTrfase_C_sf"/>
</dbReference>
<dbReference type="PANTHER" id="PTHR46417">
    <property type="entry name" value="TRNA (GUANINE-N(1)-)-METHYLTRANSFERASE"/>
    <property type="match status" value="1"/>
</dbReference>
<dbReference type="Pfam" id="PF01746">
    <property type="entry name" value="tRNA_m1G_MT"/>
    <property type="match status" value="1"/>
</dbReference>
<dbReference type="EC" id="2.1.1.228" evidence="5 15"/>
<dbReference type="GO" id="GO:0002939">
    <property type="term" value="P:tRNA N1-guanine methylation"/>
    <property type="evidence" value="ECO:0007669"/>
    <property type="project" value="TreeGrafter"/>
</dbReference>
<protein>
    <recommendedName>
        <fullName evidence="6 15">tRNA (guanine-N(1)-)-methyltransferase</fullName>
        <ecNumber evidence="5 15">2.1.1.228</ecNumber>
    </recommendedName>
    <alternativeName>
        <fullName evidence="12 15">M1G-methyltransferase</fullName>
    </alternativeName>
    <alternativeName>
        <fullName evidence="13 15">tRNA [GM37] methyltransferase</fullName>
    </alternativeName>
</protein>
<dbReference type="EMBL" id="FMWL01000002">
    <property type="protein sequence ID" value="SCZ76894.1"/>
    <property type="molecule type" value="Genomic_DNA"/>
</dbReference>
<sequence length="243" mass="27572">MKFTVLTLFPEMFSAFTSTSIMARAAGQGHIEVECVNFRDYSDSPSKRVDDAPFGGGAGLVMKPQPLFDCLRDQSLAAGERIVYLTPKGKTLTQQMVVDFSKLDRMVLVCGHYEGIDQRVIDTFVTDEVSIGDYVLTGGEIPAMVLMDAISRMIEGVLNTEDSHMEESHYDGLLEYPHYTRPAVYEGMAIPDILLSGHHKNIELWRFEESVKLTGERRPDMLRAYYDRLTDKKKRKIVEKYLK</sequence>
<comment type="subunit">
    <text evidence="4 15 17">Homodimer.</text>
</comment>
<dbReference type="NCBIfam" id="NF000648">
    <property type="entry name" value="PRK00026.1"/>
    <property type="match status" value="1"/>
</dbReference>
<comment type="catalytic activity">
    <reaction evidence="14 15 17">
        <text>guanosine(37) in tRNA + S-adenosyl-L-methionine = N(1)-methylguanosine(37) in tRNA + S-adenosyl-L-homocysteine + H(+)</text>
        <dbReference type="Rhea" id="RHEA:36899"/>
        <dbReference type="Rhea" id="RHEA-COMP:10145"/>
        <dbReference type="Rhea" id="RHEA-COMP:10147"/>
        <dbReference type="ChEBI" id="CHEBI:15378"/>
        <dbReference type="ChEBI" id="CHEBI:57856"/>
        <dbReference type="ChEBI" id="CHEBI:59789"/>
        <dbReference type="ChEBI" id="CHEBI:73542"/>
        <dbReference type="ChEBI" id="CHEBI:74269"/>
        <dbReference type="EC" id="2.1.1.228"/>
    </reaction>
</comment>
<dbReference type="PIRSF" id="PIRSF000386">
    <property type="entry name" value="tRNA_mtase"/>
    <property type="match status" value="1"/>
</dbReference>
<dbReference type="FunFam" id="3.40.1280.10:FF:000001">
    <property type="entry name" value="tRNA (guanine-N(1)-)-methyltransferase"/>
    <property type="match status" value="1"/>
</dbReference>
<evidence type="ECO:0000256" key="15">
    <source>
        <dbReference type="HAMAP-Rule" id="MF_00605"/>
    </source>
</evidence>
<evidence type="ECO:0000256" key="16">
    <source>
        <dbReference type="PIRSR" id="PIRSR000386-1"/>
    </source>
</evidence>
<feature type="domain" description="tRNA methyltransferase TRMD/TRM10-type" evidence="18">
    <location>
        <begin position="1"/>
        <end position="223"/>
    </location>
</feature>
<evidence type="ECO:0000256" key="7">
    <source>
        <dbReference type="ARBA" id="ARBA00022490"/>
    </source>
</evidence>
<name>A0A1G5RS57_9FIRM</name>
<evidence type="ECO:0000256" key="10">
    <source>
        <dbReference type="ARBA" id="ARBA00022691"/>
    </source>
</evidence>
<dbReference type="Proteomes" id="UP000199208">
    <property type="component" value="Unassembled WGS sequence"/>
</dbReference>
<evidence type="ECO:0000256" key="11">
    <source>
        <dbReference type="ARBA" id="ARBA00022694"/>
    </source>
</evidence>
<evidence type="ECO:0000313" key="19">
    <source>
        <dbReference type="EMBL" id="SCZ76894.1"/>
    </source>
</evidence>
<dbReference type="FunFam" id="1.10.1270.20:FF:000001">
    <property type="entry name" value="tRNA (guanine-N(1)-)-methyltransferase"/>
    <property type="match status" value="1"/>
</dbReference>
<evidence type="ECO:0000256" key="17">
    <source>
        <dbReference type="RuleBase" id="RU003464"/>
    </source>
</evidence>
<keyword evidence="9 15" id="KW-0808">Transferase</keyword>
<evidence type="ECO:0000256" key="3">
    <source>
        <dbReference type="ARBA" id="ARBA00007630"/>
    </source>
</evidence>
<evidence type="ECO:0000313" key="20">
    <source>
        <dbReference type="Proteomes" id="UP000199208"/>
    </source>
</evidence>
<evidence type="ECO:0000256" key="4">
    <source>
        <dbReference type="ARBA" id="ARBA00011738"/>
    </source>
</evidence>
<comment type="subcellular location">
    <subcellularLocation>
        <location evidence="2 15 17">Cytoplasm</location>
    </subcellularLocation>
</comment>
<keyword evidence="11 15" id="KW-0819">tRNA processing</keyword>
<keyword evidence="10 15" id="KW-0949">S-adenosyl-L-methionine</keyword>
<dbReference type="RefSeq" id="WP_092589272.1">
    <property type="nucleotide sequence ID" value="NZ_FMWL01000002.1"/>
</dbReference>
<feature type="binding site" evidence="15 16">
    <location>
        <position position="111"/>
    </location>
    <ligand>
        <name>S-adenosyl-L-methionine</name>
        <dbReference type="ChEBI" id="CHEBI:59789"/>
    </ligand>
</feature>
<comment type="similarity">
    <text evidence="3 15 17">Belongs to the RNA methyltransferase TrmD family.</text>
</comment>
<keyword evidence="20" id="KW-1185">Reference proteome</keyword>
<evidence type="ECO:0000256" key="9">
    <source>
        <dbReference type="ARBA" id="ARBA00022679"/>
    </source>
</evidence>
<dbReference type="Gene3D" id="1.10.1270.20">
    <property type="entry name" value="tRNA(m1g37)methyltransferase, domain 2"/>
    <property type="match status" value="1"/>
</dbReference>
<dbReference type="OrthoDB" id="9807416at2"/>
<evidence type="ECO:0000256" key="13">
    <source>
        <dbReference type="ARBA" id="ARBA00033392"/>
    </source>
</evidence>
<evidence type="ECO:0000256" key="5">
    <source>
        <dbReference type="ARBA" id="ARBA00012807"/>
    </source>
</evidence>
<dbReference type="InterPro" id="IPR029028">
    <property type="entry name" value="Alpha/beta_knot_MTases"/>
</dbReference>
<dbReference type="InterPro" id="IPR002649">
    <property type="entry name" value="tRNA_m1G_MeTrfase_TrmD"/>
</dbReference>
<dbReference type="STRING" id="1120920.SAMN03080599_00461"/>
<dbReference type="SUPFAM" id="SSF75217">
    <property type="entry name" value="alpha/beta knot"/>
    <property type="match status" value="1"/>
</dbReference>
<reference evidence="19 20" key="1">
    <citation type="submission" date="2016-10" db="EMBL/GenBank/DDBJ databases">
        <authorList>
            <person name="de Groot N.N."/>
        </authorList>
    </citation>
    <scope>NUCLEOTIDE SEQUENCE [LARGE SCALE GENOMIC DNA]</scope>
    <source>
        <strain evidence="19 20">DSM 2784</strain>
    </source>
</reference>
<dbReference type="GO" id="GO:0052906">
    <property type="term" value="F:tRNA (guanine(37)-N1)-methyltransferase activity"/>
    <property type="evidence" value="ECO:0007669"/>
    <property type="project" value="UniProtKB-UniRule"/>
</dbReference>
<gene>
    <name evidence="15" type="primary">trmD</name>
    <name evidence="19" type="ORF">SAMN03080599_00461</name>
</gene>
<evidence type="ECO:0000259" key="18">
    <source>
        <dbReference type="Pfam" id="PF01746"/>
    </source>
</evidence>
<evidence type="ECO:0000256" key="14">
    <source>
        <dbReference type="ARBA" id="ARBA00047783"/>
    </source>
</evidence>
<feature type="binding site" evidence="15 16">
    <location>
        <begin position="131"/>
        <end position="136"/>
    </location>
    <ligand>
        <name>S-adenosyl-L-methionine</name>
        <dbReference type="ChEBI" id="CHEBI:59789"/>
    </ligand>
</feature>
<evidence type="ECO:0000256" key="8">
    <source>
        <dbReference type="ARBA" id="ARBA00022603"/>
    </source>
</evidence>
<dbReference type="PANTHER" id="PTHR46417:SF1">
    <property type="entry name" value="TRNA (GUANINE-N(1)-)-METHYLTRANSFERASE"/>
    <property type="match status" value="1"/>
</dbReference>
<evidence type="ECO:0000256" key="1">
    <source>
        <dbReference type="ARBA" id="ARBA00002634"/>
    </source>
</evidence>
<comment type="function">
    <text evidence="1 15 17">Specifically methylates guanosine-37 in various tRNAs.</text>
</comment>
<dbReference type="GO" id="GO:0005829">
    <property type="term" value="C:cytosol"/>
    <property type="evidence" value="ECO:0007669"/>
    <property type="project" value="TreeGrafter"/>
</dbReference>